<accession>A0A947DGX3</accession>
<reference evidence="3" key="1">
    <citation type="submission" date="2020-11" db="EMBL/GenBank/DDBJ databases">
        <authorList>
            <person name="Konstantinou D."/>
            <person name="Gkelis S."/>
            <person name="Popin R."/>
            <person name="Fewer D."/>
            <person name="Sivonen K."/>
        </authorList>
    </citation>
    <scope>NUCLEOTIDE SEQUENCE</scope>
    <source>
        <strain evidence="3">TAU-MAC 1115</strain>
    </source>
</reference>
<dbReference type="Proteomes" id="UP000717364">
    <property type="component" value="Unassembled WGS sequence"/>
</dbReference>
<evidence type="ECO:0000313" key="3">
    <source>
        <dbReference type="EMBL" id="MBT9316715.1"/>
    </source>
</evidence>
<comment type="caution">
    <text evidence="3">The sequence shown here is derived from an EMBL/GenBank/DDBJ whole genome shotgun (WGS) entry which is preliminary data.</text>
</comment>
<dbReference type="RefSeq" id="WP_215609781.1">
    <property type="nucleotide sequence ID" value="NZ_JADOES010000031.1"/>
</dbReference>
<name>A0A947DGX3_9CYAN</name>
<dbReference type="GO" id="GO:0016787">
    <property type="term" value="F:hydrolase activity"/>
    <property type="evidence" value="ECO:0007669"/>
    <property type="project" value="UniProtKB-KW"/>
</dbReference>
<keyword evidence="3" id="KW-0378">Hydrolase</keyword>
<dbReference type="InterPro" id="IPR010802">
    <property type="entry name" value="DUF1400"/>
</dbReference>
<reference evidence="3" key="2">
    <citation type="journal article" date="2021" name="Mar. Drugs">
        <title>Genome Reduction and Secondary Metabolism of the Marine Sponge-Associated Cyanobacterium Leptothoe.</title>
        <authorList>
            <person name="Konstantinou D."/>
            <person name="Popin R.V."/>
            <person name="Fewer D.P."/>
            <person name="Sivonen K."/>
            <person name="Gkelis S."/>
        </authorList>
    </citation>
    <scope>NUCLEOTIDE SEQUENCE</scope>
    <source>
        <strain evidence="3">TAU-MAC 1115</strain>
    </source>
</reference>
<proteinExistence type="predicted"/>
<dbReference type="SUPFAM" id="SSF53474">
    <property type="entry name" value="alpha/beta-Hydrolases"/>
    <property type="match status" value="2"/>
</dbReference>
<dbReference type="Pfam" id="PF07176">
    <property type="entry name" value="DUF1400"/>
    <property type="match status" value="1"/>
</dbReference>
<dbReference type="InterPro" id="IPR022742">
    <property type="entry name" value="Hydrolase_4"/>
</dbReference>
<dbReference type="Gene3D" id="3.40.50.1820">
    <property type="entry name" value="alpha/beta hydrolase"/>
    <property type="match status" value="2"/>
</dbReference>
<keyword evidence="4" id="KW-1185">Reference proteome</keyword>
<evidence type="ECO:0000313" key="4">
    <source>
        <dbReference type="Proteomes" id="UP000717364"/>
    </source>
</evidence>
<feature type="domain" description="DUF1400" evidence="1">
    <location>
        <begin position="34"/>
        <end position="112"/>
    </location>
</feature>
<gene>
    <name evidence="3" type="ORF">IXB50_14900</name>
</gene>
<dbReference type="PANTHER" id="PTHR11614">
    <property type="entry name" value="PHOSPHOLIPASE-RELATED"/>
    <property type="match status" value="1"/>
</dbReference>
<evidence type="ECO:0000259" key="2">
    <source>
        <dbReference type="Pfam" id="PF12146"/>
    </source>
</evidence>
<dbReference type="Pfam" id="PF12146">
    <property type="entry name" value="Hydrolase_4"/>
    <property type="match status" value="1"/>
</dbReference>
<dbReference type="EMBL" id="JADOES010000031">
    <property type="protein sequence ID" value="MBT9316715.1"/>
    <property type="molecule type" value="Genomic_DNA"/>
</dbReference>
<sequence>MTFFSSTVQHVLQQRVAHLWQRRQLPQLARKTCELYLNGQDTRAQTHCREVLQTQVRLDAQTLQRLLRTDIGELLLQRLEQLIELPNDVAGRQALVKKITGADQLSIMSLLYQIAGNLRTDRLLATAQQIDLLLHTTDELMSLLTALMQEEAVDQVVPRVDPRLPGPWGIRQRVLHLQRRSAQPFQVFLYEPLGEISAPVPVVVISHGLAANPQTVDHYAKHLVSHGYLVAVPQHPGSDTHQVHNLLSGTVDEIFSLQEFLDRPRDISALLDKLERLNTRDYNDQLNLTEVGILGESFGGYTALALAGATIDFEGLAQRCERLSDSLNVSLLLQCRALSLPPQVTPLYDSRIHAIFTVDPIGSGLFGPDGLAAVTIPTVIATGSSDKTAPMALEPMQLFPKIASQERFLAVIRGKSHVHDMRTLLSTLQLTRQTDLPSLKLSPPIIDSYLCGLSVLFFDQYLHAAASTSGGFSAYAQTISQLPYDLTLISAKSNHALHPVLDNFQQRLARLKWHTITVQHQDGMFTAADGLSLYYQSWLPTSTVKATIILVHGLGGHSGLFQNVVKALIPEGYALYGYDLRGHGRSPGQRGYINRWADYRHDLAYFAAMVQKQHPTVPCVLLSHSLGGIIALDYVLHGGFHNVELNASEPSQPAYPAIAGIVAASLPLGTHARTDLRLKIGRALSLGWPRFSLSLGLKHILPSRDRSVVLAYAHDALRHQKGTARLATEFLKTVQSLYAEQSHLTLPILMLHGTADQVADHAVSHKFFENLPLGQKKFIGYSGAYHELYNESNQAEIMTDVNAWLRDNINSN</sequence>
<dbReference type="AlphaFoldDB" id="A0A947DGX3"/>
<protein>
    <submittedName>
        <fullName evidence="3">Alpha/beta fold hydrolase</fullName>
    </submittedName>
</protein>
<evidence type="ECO:0000259" key="1">
    <source>
        <dbReference type="Pfam" id="PF07176"/>
    </source>
</evidence>
<feature type="domain" description="Serine aminopeptidase S33" evidence="2">
    <location>
        <begin position="544"/>
        <end position="792"/>
    </location>
</feature>
<organism evidence="3 4">
    <name type="scientific">Leptothoe spongobia TAU-MAC 1115</name>
    <dbReference type="NCBI Taxonomy" id="1967444"/>
    <lineage>
        <taxon>Bacteria</taxon>
        <taxon>Bacillati</taxon>
        <taxon>Cyanobacteriota</taxon>
        <taxon>Cyanophyceae</taxon>
        <taxon>Nodosilineales</taxon>
        <taxon>Cymatolegaceae</taxon>
        <taxon>Leptothoe</taxon>
        <taxon>Leptothoe spongobia</taxon>
    </lineage>
</organism>
<dbReference type="InterPro" id="IPR051044">
    <property type="entry name" value="MAG_DAG_Lipase"/>
</dbReference>
<dbReference type="InterPro" id="IPR029058">
    <property type="entry name" value="AB_hydrolase_fold"/>
</dbReference>